<protein>
    <recommendedName>
        <fullName evidence="3">PIN domain-containing protein</fullName>
    </recommendedName>
</protein>
<dbReference type="EMBL" id="JAVIJC010000005">
    <property type="protein sequence ID" value="MDX8491331.1"/>
    <property type="molecule type" value="Genomic_DNA"/>
</dbReference>
<name>A0ABU4YXA3_9HYPH</name>
<organism evidence="1 2">
    <name type="scientific">Mesorhizobium captivum</name>
    <dbReference type="NCBI Taxonomy" id="3072319"/>
    <lineage>
        <taxon>Bacteria</taxon>
        <taxon>Pseudomonadati</taxon>
        <taxon>Pseudomonadota</taxon>
        <taxon>Alphaproteobacteria</taxon>
        <taxon>Hyphomicrobiales</taxon>
        <taxon>Phyllobacteriaceae</taxon>
        <taxon>Mesorhizobium</taxon>
    </lineage>
</organism>
<evidence type="ECO:0008006" key="3">
    <source>
        <dbReference type="Google" id="ProtNLM"/>
    </source>
</evidence>
<sequence>MTTRRGGSWGMAAGPRLLVRSAPRFRLGSVMRASERRHGVAAVRNSSFIDVILATAAFFQIDEKKYDAFGRNIDTTKIKAPWPTLRKLERLLL</sequence>
<evidence type="ECO:0000313" key="1">
    <source>
        <dbReference type="EMBL" id="MDX8491331.1"/>
    </source>
</evidence>
<dbReference type="RefSeq" id="WP_320225477.1">
    <property type="nucleotide sequence ID" value="NZ_JAVIJB010000009.1"/>
</dbReference>
<comment type="caution">
    <text evidence="1">The sequence shown here is derived from an EMBL/GenBank/DDBJ whole genome shotgun (WGS) entry which is preliminary data.</text>
</comment>
<reference evidence="1 2" key="1">
    <citation type="submission" date="2023-08" db="EMBL/GenBank/DDBJ databases">
        <title>Implementing the SeqCode for naming new Mesorhizobium species isolated from Vachellia karroo root nodules.</title>
        <authorList>
            <person name="Van Lill M."/>
        </authorList>
    </citation>
    <scope>NUCLEOTIDE SEQUENCE [LARGE SCALE GENOMIC DNA]</scope>
    <source>
        <strain evidence="1 2">VK22B</strain>
    </source>
</reference>
<proteinExistence type="predicted"/>
<dbReference type="Proteomes" id="UP001271249">
    <property type="component" value="Unassembled WGS sequence"/>
</dbReference>
<evidence type="ECO:0000313" key="2">
    <source>
        <dbReference type="Proteomes" id="UP001271249"/>
    </source>
</evidence>
<keyword evidence="2" id="KW-1185">Reference proteome</keyword>
<gene>
    <name evidence="1" type="ORF">RFN29_07040</name>
</gene>
<accession>A0ABU4YXA3</accession>